<name>A0A7I8WYJ0_BURXY</name>
<evidence type="ECO:0000256" key="1">
    <source>
        <dbReference type="SAM" id="MobiDB-lite"/>
    </source>
</evidence>
<dbReference type="Proteomes" id="UP000659654">
    <property type="component" value="Unassembled WGS sequence"/>
</dbReference>
<evidence type="ECO:0000313" key="4">
    <source>
        <dbReference type="Proteomes" id="UP000659654"/>
    </source>
</evidence>
<feature type="compositionally biased region" description="Low complexity" evidence="1">
    <location>
        <begin position="87"/>
        <end position="102"/>
    </location>
</feature>
<keyword evidence="2" id="KW-0472">Membrane</keyword>
<dbReference type="AlphaFoldDB" id="A0A7I8WYJ0"/>
<keyword evidence="4" id="KW-1185">Reference proteome</keyword>
<organism evidence="3 4">
    <name type="scientific">Bursaphelenchus xylophilus</name>
    <name type="common">Pinewood nematode worm</name>
    <name type="synonym">Aphelenchoides xylophilus</name>
    <dbReference type="NCBI Taxonomy" id="6326"/>
    <lineage>
        <taxon>Eukaryota</taxon>
        <taxon>Metazoa</taxon>
        <taxon>Ecdysozoa</taxon>
        <taxon>Nematoda</taxon>
        <taxon>Chromadorea</taxon>
        <taxon>Rhabditida</taxon>
        <taxon>Tylenchina</taxon>
        <taxon>Tylenchomorpha</taxon>
        <taxon>Aphelenchoidea</taxon>
        <taxon>Aphelenchoididae</taxon>
        <taxon>Bursaphelenchus</taxon>
    </lineage>
</organism>
<proteinExistence type="predicted"/>
<accession>A0A7I8WYJ0</accession>
<evidence type="ECO:0000256" key="2">
    <source>
        <dbReference type="SAM" id="Phobius"/>
    </source>
</evidence>
<dbReference type="EMBL" id="CAJFCV020000002">
    <property type="protein sequence ID" value="CAG9101642.1"/>
    <property type="molecule type" value="Genomic_DNA"/>
</dbReference>
<feature type="transmembrane region" description="Helical" evidence="2">
    <location>
        <begin position="12"/>
        <end position="33"/>
    </location>
</feature>
<dbReference type="Proteomes" id="UP000582659">
    <property type="component" value="Unassembled WGS sequence"/>
</dbReference>
<evidence type="ECO:0000313" key="3">
    <source>
        <dbReference type="EMBL" id="CAD5217760.1"/>
    </source>
</evidence>
<keyword evidence="2" id="KW-1133">Transmembrane helix</keyword>
<protein>
    <submittedName>
        <fullName evidence="3">(pine wood nematode) hypothetical protein</fullName>
    </submittedName>
</protein>
<keyword evidence="2" id="KW-0812">Transmembrane</keyword>
<reference evidence="3" key="1">
    <citation type="submission" date="2020-09" db="EMBL/GenBank/DDBJ databases">
        <authorList>
            <person name="Kikuchi T."/>
        </authorList>
    </citation>
    <scope>NUCLEOTIDE SEQUENCE</scope>
    <source>
        <strain evidence="3">Ka4C1</strain>
    </source>
</reference>
<comment type="caution">
    <text evidence="3">The sequence shown here is derived from an EMBL/GenBank/DDBJ whole genome shotgun (WGS) entry which is preliminary data.</text>
</comment>
<gene>
    <name evidence="3" type="ORF">BXYJ_LOCUS5191</name>
</gene>
<sequence length="102" mass="10969">MVEKVDPVLFLQSLFASSFIALCMTATFLWAMVECGKKPPPPPEEGQPKVAGGYVSKSCNKQTGLLNEDQELNSERLKAAAAQDQVANQPKPAEAQPKPANP</sequence>
<dbReference type="EMBL" id="CAJFDI010000002">
    <property type="protein sequence ID" value="CAD5217760.1"/>
    <property type="molecule type" value="Genomic_DNA"/>
</dbReference>
<feature type="region of interest" description="Disordered" evidence="1">
    <location>
        <begin position="77"/>
        <end position="102"/>
    </location>
</feature>